<organism evidence="1 2">
    <name type="scientific">Asticcacaulis endophyticus</name>
    <dbReference type="NCBI Taxonomy" id="1395890"/>
    <lineage>
        <taxon>Bacteria</taxon>
        <taxon>Pseudomonadati</taxon>
        <taxon>Pseudomonadota</taxon>
        <taxon>Alphaproteobacteria</taxon>
        <taxon>Caulobacterales</taxon>
        <taxon>Caulobacteraceae</taxon>
        <taxon>Asticcacaulis</taxon>
    </lineage>
</organism>
<dbReference type="RefSeq" id="WP_189487502.1">
    <property type="nucleotide sequence ID" value="NZ_BMZB01000004.1"/>
</dbReference>
<reference evidence="1" key="2">
    <citation type="submission" date="2020-09" db="EMBL/GenBank/DDBJ databases">
        <authorList>
            <person name="Sun Q."/>
            <person name="Kim S."/>
        </authorList>
    </citation>
    <scope>NUCLEOTIDE SEQUENCE</scope>
    <source>
        <strain evidence="1">KCTC 32296</strain>
    </source>
</reference>
<reference evidence="1" key="1">
    <citation type="journal article" date="2014" name="Int. J. Syst. Evol. Microbiol.">
        <title>Complete genome sequence of Corynebacterium casei LMG S-19264T (=DSM 44701T), isolated from a smear-ripened cheese.</title>
        <authorList>
            <consortium name="US DOE Joint Genome Institute (JGI-PGF)"/>
            <person name="Walter F."/>
            <person name="Albersmeier A."/>
            <person name="Kalinowski J."/>
            <person name="Ruckert C."/>
        </authorList>
    </citation>
    <scope>NUCLEOTIDE SEQUENCE</scope>
    <source>
        <strain evidence="1">KCTC 32296</strain>
    </source>
</reference>
<dbReference type="Proteomes" id="UP000662572">
    <property type="component" value="Unassembled WGS sequence"/>
</dbReference>
<evidence type="ECO:0000313" key="1">
    <source>
        <dbReference type="EMBL" id="GGZ39258.1"/>
    </source>
</evidence>
<gene>
    <name evidence="1" type="ORF">GCM10011273_27110</name>
</gene>
<proteinExistence type="predicted"/>
<dbReference type="EMBL" id="BMZB01000004">
    <property type="protein sequence ID" value="GGZ39258.1"/>
    <property type="molecule type" value="Genomic_DNA"/>
</dbReference>
<keyword evidence="2" id="KW-1185">Reference proteome</keyword>
<name>A0A918UX20_9CAUL</name>
<protein>
    <submittedName>
        <fullName evidence="1">Uncharacterized protein</fullName>
    </submittedName>
</protein>
<evidence type="ECO:0000313" key="2">
    <source>
        <dbReference type="Proteomes" id="UP000662572"/>
    </source>
</evidence>
<sequence>MTYQKFGLGRHRPPGVWVETTLAESVAGIPHRLPYVRSWLKAVKRAERQGLYYGLELIPEPLNSHDENAIQVVGLVERNWPFMAPVIESYHIGYVPAFTAAELQTDIISQGLRLGGELYSIYIEVTGHIDVKFVALAPPGYEYTERIEKRG</sequence>
<dbReference type="Gene3D" id="3.30.70.2330">
    <property type="match status" value="1"/>
</dbReference>
<accession>A0A918UX20</accession>
<dbReference type="AlphaFoldDB" id="A0A918UX20"/>
<comment type="caution">
    <text evidence="1">The sequence shown here is derived from an EMBL/GenBank/DDBJ whole genome shotgun (WGS) entry which is preliminary data.</text>
</comment>